<dbReference type="PANTHER" id="PTHR21575:SF12">
    <property type="entry name" value="PROTEIN HID1"/>
    <property type="match status" value="1"/>
</dbReference>
<feature type="compositionally biased region" description="Basic and acidic residues" evidence="1">
    <location>
        <begin position="745"/>
        <end position="757"/>
    </location>
</feature>
<gene>
    <name evidence="2" type="ORF">BJ322DRAFT_995943</name>
</gene>
<organism evidence="2 3">
    <name type="scientific">Thelephora terrestris</name>
    <dbReference type="NCBI Taxonomy" id="56493"/>
    <lineage>
        <taxon>Eukaryota</taxon>
        <taxon>Fungi</taxon>
        <taxon>Dikarya</taxon>
        <taxon>Basidiomycota</taxon>
        <taxon>Agaricomycotina</taxon>
        <taxon>Agaricomycetes</taxon>
        <taxon>Thelephorales</taxon>
        <taxon>Thelephoraceae</taxon>
        <taxon>Thelephora</taxon>
    </lineage>
</organism>
<feature type="compositionally biased region" description="Acidic residues" evidence="1">
    <location>
        <begin position="189"/>
        <end position="200"/>
    </location>
</feature>
<dbReference type="Pfam" id="PF12722">
    <property type="entry name" value="Hid1"/>
    <property type="match status" value="1"/>
</dbReference>
<feature type="compositionally biased region" description="Basic and acidic residues" evidence="1">
    <location>
        <begin position="660"/>
        <end position="677"/>
    </location>
</feature>
<sequence length="931" mass="102884">MFSRLPSQLSAPFGILGDEPKLAFRSKPGGIAKLASSRAPNHPLYATQDIPPTDQYWDQYITIFDSPSDVFSLVTPNDIRRALHDAPENVATLIRVICSRLFNLISDHTFPTPVSASVTSLTGFIKSSTSENTTTKHVLNCVRVLQRVLPVVFEIDGETTSFELEVFWKKEEVEDTPVNDEPLQFVLEDDDEDSDEEDAEPPTPATPKPKETKSKKTIPSLAERLLGCLMDLLFCCGFTIPRRVQVDHYKINHTIWEKGVGSTADLGPSQGLESNKTEVLRLLLVLLSRQIYTSPSQLLTKPSIYTLQLVQKSQRRNVLTLLCSLLNTAINSPPASLTTIGGMTGRLPYNHLVFKGEDSREGLVIMCMQVLCALLDCQSGPARDTTLANGESSPTIKTNMFRYYLAKLHRQQDFMFILDGIINILELQMASLNNYLPGAKKSVPYIVETIIIFWKMIELNKKFRAYILDSDRSMDVLAYLLCYGLEVKDKPQQHGLCRSLSYIVQTLSAEKAFSAKLNTTIKVQIPPKWHVPGTAADFLINSVYSMVATTSGTLSSLYPALIIALSNCAPYLKNLSVSASTRLVQLVTAFSTATFLLSDEGNPRLLFFMLEVFNSVILHNLADNPNLVYGVLRARKTFEDLGTFTLARGLREIRRVQLAKEEQARKGGTKGKDRALDDLESGEEPSTEKARLLESEASSRRESAETSLDPPLPSRDSPQRGPSTDDEAPIPLVSPTAGSTPESALSEKARGKLRERSSMSIEMTRSLERVALAGIGRNRFVPTQEWVTSWQQGLPLDPVMLVISELLPKVHDLQASLNKANTTPAIIDFLASANLSNVLPRPPSITPRRFVWSDASIIWLASLIWGEVYVRGTTPLGIWNGTNVRLFYVKHSQTQGRGQISETVTNAIGGLLGRGGQGANGAGAEPYQNSR</sequence>
<dbReference type="Proteomes" id="UP000736335">
    <property type="component" value="Unassembled WGS sequence"/>
</dbReference>
<dbReference type="PANTHER" id="PTHR21575">
    <property type="entry name" value="PROTEIN HID1"/>
    <property type="match status" value="1"/>
</dbReference>
<accession>A0A9P6LC81</accession>
<name>A0A9P6LC81_9AGAM</name>
<dbReference type="GO" id="GO:0005797">
    <property type="term" value="C:Golgi medial cisterna"/>
    <property type="evidence" value="ECO:0007669"/>
    <property type="project" value="TreeGrafter"/>
</dbReference>
<evidence type="ECO:0000313" key="3">
    <source>
        <dbReference type="Proteomes" id="UP000736335"/>
    </source>
</evidence>
<feature type="compositionally biased region" description="Basic and acidic residues" evidence="1">
    <location>
        <begin position="686"/>
        <end position="704"/>
    </location>
</feature>
<proteinExistence type="predicted"/>
<evidence type="ECO:0000313" key="2">
    <source>
        <dbReference type="EMBL" id="KAF9792467.1"/>
    </source>
</evidence>
<dbReference type="InterPro" id="IPR026705">
    <property type="entry name" value="Hid-1/Ecm30"/>
</dbReference>
<reference evidence="2" key="1">
    <citation type="journal article" date="2020" name="Nat. Commun.">
        <title>Large-scale genome sequencing of mycorrhizal fungi provides insights into the early evolution of symbiotic traits.</title>
        <authorList>
            <person name="Miyauchi S."/>
            <person name="Kiss E."/>
            <person name="Kuo A."/>
            <person name="Drula E."/>
            <person name="Kohler A."/>
            <person name="Sanchez-Garcia M."/>
            <person name="Morin E."/>
            <person name="Andreopoulos B."/>
            <person name="Barry K.W."/>
            <person name="Bonito G."/>
            <person name="Buee M."/>
            <person name="Carver A."/>
            <person name="Chen C."/>
            <person name="Cichocki N."/>
            <person name="Clum A."/>
            <person name="Culley D."/>
            <person name="Crous P.W."/>
            <person name="Fauchery L."/>
            <person name="Girlanda M."/>
            <person name="Hayes R.D."/>
            <person name="Keri Z."/>
            <person name="LaButti K."/>
            <person name="Lipzen A."/>
            <person name="Lombard V."/>
            <person name="Magnuson J."/>
            <person name="Maillard F."/>
            <person name="Murat C."/>
            <person name="Nolan M."/>
            <person name="Ohm R.A."/>
            <person name="Pangilinan J."/>
            <person name="Pereira M.F."/>
            <person name="Perotto S."/>
            <person name="Peter M."/>
            <person name="Pfister S."/>
            <person name="Riley R."/>
            <person name="Sitrit Y."/>
            <person name="Stielow J.B."/>
            <person name="Szollosi G."/>
            <person name="Zifcakova L."/>
            <person name="Stursova M."/>
            <person name="Spatafora J.W."/>
            <person name="Tedersoo L."/>
            <person name="Vaario L.M."/>
            <person name="Yamada A."/>
            <person name="Yan M."/>
            <person name="Wang P."/>
            <person name="Xu J."/>
            <person name="Bruns T."/>
            <person name="Baldrian P."/>
            <person name="Vilgalys R."/>
            <person name="Dunand C."/>
            <person name="Henrissat B."/>
            <person name="Grigoriev I.V."/>
            <person name="Hibbett D."/>
            <person name="Nagy L.G."/>
            <person name="Martin F.M."/>
        </authorList>
    </citation>
    <scope>NUCLEOTIDE SEQUENCE</scope>
    <source>
        <strain evidence="2">UH-Tt-Lm1</strain>
    </source>
</reference>
<feature type="region of interest" description="Disordered" evidence="1">
    <location>
        <begin position="660"/>
        <end position="758"/>
    </location>
</feature>
<keyword evidence="3" id="KW-1185">Reference proteome</keyword>
<dbReference type="AlphaFoldDB" id="A0A9P6LC81"/>
<feature type="region of interest" description="Disordered" evidence="1">
    <location>
        <begin position="189"/>
        <end position="216"/>
    </location>
</feature>
<comment type="caution">
    <text evidence="2">The sequence shown here is derived from an EMBL/GenBank/DDBJ whole genome shotgun (WGS) entry which is preliminary data.</text>
</comment>
<dbReference type="EMBL" id="WIUZ02000001">
    <property type="protein sequence ID" value="KAF9792467.1"/>
    <property type="molecule type" value="Genomic_DNA"/>
</dbReference>
<evidence type="ECO:0000256" key="1">
    <source>
        <dbReference type="SAM" id="MobiDB-lite"/>
    </source>
</evidence>
<protein>
    <submittedName>
        <fullName evidence="2">High-temperature-induced dauer-formation protein-domain-containing protein</fullName>
    </submittedName>
</protein>
<reference evidence="2" key="2">
    <citation type="submission" date="2020-11" db="EMBL/GenBank/DDBJ databases">
        <authorList>
            <consortium name="DOE Joint Genome Institute"/>
            <person name="Kuo A."/>
            <person name="Miyauchi S."/>
            <person name="Kiss E."/>
            <person name="Drula E."/>
            <person name="Kohler A."/>
            <person name="Sanchez-Garcia M."/>
            <person name="Andreopoulos B."/>
            <person name="Barry K.W."/>
            <person name="Bonito G."/>
            <person name="Buee M."/>
            <person name="Carver A."/>
            <person name="Chen C."/>
            <person name="Cichocki N."/>
            <person name="Clum A."/>
            <person name="Culley D."/>
            <person name="Crous P.W."/>
            <person name="Fauchery L."/>
            <person name="Girlanda M."/>
            <person name="Hayes R."/>
            <person name="Keri Z."/>
            <person name="Labutti K."/>
            <person name="Lipzen A."/>
            <person name="Lombard V."/>
            <person name="Magnuson J."/>
            <person name="Maillard F."/>
            <person name="Morin E."/>
            <person name="Murat C."/>
            <person name="Nolan M."/>
            <person name="Ohm R."/>
            <person name="Pangilinan J."/>
            <person name="Pereira M."/>
            <person name="Perotto S."/>
            <person name="Peter M."/>
            <person name="Riley R."/>
            <person name="Sitrit Y."/>
            <person name="Stielow B."/>
            <person name="Szollosi G."/>
            <person name="Zifcakova L."/>
            <person name="Stursova M."/>
            <person name="Spatafora J.W."/>
            <person name="Tedersoo L."/>
            <person name="Vaario L.-M."/>
            <person name="Yamada A."/>
            <person name="Yan M."/>
            <person name="Wang P."/>
            <person name="Xu J."/>
            <person name="Bruns T."/>
            <person name="Baldrian P."/>
            <person name="Vilgalys R."/>
            <person name="Henrissat B."/>
            <person name="Grigoriev I.V."/>
            <person name="Hibbett D."/>
            <person name="Nagy L.G."/>
            <person name="Martin F.M."/>
        </authorList>
    </citation>
    <scope>NUCLEOTIDE SEQUENCE</scope>
    <source>
        <strain evidence="2">UH-Tt-Lm1</strain>
    </source>
</reference>
<dbReference type="GO" id="GO:0016020">
    <property type="term" value="C:membrane"/>
    <property type="evidence" value="ECO:0007669"/>
    <property type="project" value="TreeGrafter"/>
</dbReference>
<dbReference type="OrthoDB" id="432953at2759"/>
<dbReference type="GO" id="GO:0000138">
    <property type="term" value="C:Golgi trans cisterna"/>
    <property type="evidence" value="ECO:0007669"/>
    <property type="project" value="TreeGrafter"/>
</dbReference>